<keyword evidence="4" id="KW-1185">Reference proteome</keyword>
<name>A0A0B6RQN6_BURPL</name>
<dbReference type="Gene3D" id="3.40.50.300">
    <property type="entry name" value="P-loop containing nucleotide triphosphate hydrolases"/>
    <property type="match status" value="1"/>
</dbReference>
<dbReference type="HOGENOM" id="CLU_008681_0_4_4"/>
<dbReference type="Proteomes" id="UP000031838">
    <property type="component" value="Chromosome 1"/>
</dbReference>
<dbReference type="RefSeq" id="WP_042624380.1">
    <property type="nucleotide sequence ID" value="NZ_CP002580.1"/>
</dbReference>
<dbReference type="AlphaFoldDB" id="A0A0B6RQN6"/>
<dbReference type="PANTHER" id="PTHR12169:SF6">
    <property type="entry name" value="AFG1-LIKE ATPASE"/>
    <property type="match status" value="1"/>
</dbReference>
<dbReference type="PANTHER" id="PTHR12169">
    <property type="entry name" value="ATPASE N2B"/>
    <property type="match status" value="1"/>
</dbReference>
<dbReference type="NCBIfam" id="NF040713">
    <property type="entry name" value="ZapE"/>
    <property type="match status" value="1"/>
</dbReference>
<dbReference type="EMBL" id="CP002580">
    <property type="protein sequence ID" value="AJK45698.1"/>
    <property type="molecule type" value="Genomic_DNA"/>
</dbReference>
<sequence>MPDLPRWLSAELDRRALTLDANQHARAVELDRLLGGALPPEIIGAYCYGPPGRGKSLLAALFHEAWPGPRARTHFHAFLRDVNRLLVAAPPSGDKLGETLSQWLGDATLLWFDEFHVNDIADALMLAALLRVAIARGVKLIFTSNMAPGALLPDPEFHHRFAASIALLHTHCIALAFDGPIDYRRAPAALANAVAAPYEPMPEARSPADRAAWLRALFARHGDSVRETDTRVDLAGRPLVAHATGTRVLLCGFDALCGQARSHLDYLDLAARFEVVIVVDAALDAHTPRHTLQRLVWLVDILYDRHARLDFAPDRDVEASVGERADVHGIERMGSRLAEMRAKADGERGA</sequence>
<dbReference type="InterPro" id="IPR005654">
    <property type="entry name" value="ATPase_AFG1-like"/>
</dbReference>
<accession>A0A0B6RQN6</accession>
<keyword evidence="1" id="KW-0547">Nucleotide-binding</keyword>
<protein>
    <submittedName>
        <fullName evidence="3">AFG1-family ATPase</fullName>
    </submittedName>
</protein>
<dbReference type="SUPFAM" id="SSF52540">
    <property type="entry name" value="P-loop containing nucleoside triphosphate hydrolases"/>
    <property type="match status" value="1"/>
</dbReference>
<dbReference type="GO" id="GO:0016887">
    <property type="term" value="F:ATP hydrolysis activity"/>
    <property type="evidence" value="ECO:0007669"/>
    <property type="project" value="InterPro"/>
</dbReference>
<organism evidence="3 4">
    <name type="scientific">Burkholderia plantarii</name>
    <dbReference type="NCBI Taxonomy" id="41899"/>
    <lineage>
        <taxon>Bacteria</taxon>
        <taxon>Pseudomonadati</taxon>
        <taxon>Pseudomonadota</taxon>
        <taxon>Betaproteobacteria</taxon>
        <taxon>Burkholderiales</taxon>
        <taxon>Burkholderiaceae</taxon>
        <taxon>Burkholderia</taxon>
    </lineage>
</organism>
<dbReference type="GO" id="GO:0005524">
    <property type="term" value="F:ATP binding"/>
    <property type="evidence" value="ECO:0007669"/>
    <property type="project" value="UniProtKB-KW"/>
</dbReference>
<evidence type="ECO:0000313" key="3">
    <source>
        <dbReference type="EMBL" id="AJK45698.1"/>
    </source>
</evidence>
<dbReference type="GO" id="GO:0032153">
    <property type="term" value="C:cell division site"/>
    <property type="evidence" value="ECO:0007669"/>
    <property type="project" value="TreeGrafter"/>
</dbReference>
<reference evidence="4" key="1">
    <citation type="submission" date="2011-03" db="EMBL/GenBank/DDBJ databases">
        <authorList>
            <person name="Voget S."/>
            <person name="Streit W.R."/>
            <person name="Jaeger K.E."/>
            <person name="Daniel R."/>
        </authorList>
    </citation>
    <scope>NUCLEOTIDE SEQUENCE [LARGE SCALE GENOMIC DNA]</scope>
    <source>
        <strain evidence="4">PG1</strain>
    </source>
</reference>
<dbReference type="KEGG" id="bgp:BGL_1c11760"/>
<proteinExistence type="predicted"/>
<dbReference type="GO" id="GO:0051301">
    <property type="term" value="P:cell division"/>
    <property type="evidence" value="ECO:0007669"/>
    <property type="project" value="TreeGrafter"/>
</dbReference>
<keyword evidence="2" id="KW-0067">ATP-binding</keyword>
<evidence type="ECO:0000256" key="1">
    <source>
        <dbReference type="ARBA" id="ARBA00022741"/>
    </source>
</evidence>
<reference evidence="3 4" key="2">
    <citation type="journal article" date="2016" name="Appl. Microbiol. Biotechnol.">
        <title>Mutations improving production and secretion of extracellular lipase by Burkholderia glumae PG1.</title>
        <authorList>
            <person name="Knapp A."/>
            <person name="Voget S."/>
            <person name="Gao R."/>
            <person name="Zaburannyi N."/>
            <person name="Krysciak D."/>
            <person name="Breuer M."/>
            <person name="Hauer B."/>
            <person name="Streit W.R."/>
            <person name="Muller R."/>
            <person name="Daniel R."/>
            <person name="Jaeger K.E."/>
        </authorList>
    </citation>
    <scope>NUCLEOTIDE SEQUENCE [LARGE SCALE GENOMIC DNA]</scope>
    <source>
        <strain evidence="3 4">PG1</strain>
    </source>
</reference>
<evidence type="ECO:0000313" key="4">
    <source>
        <dbReference type="Proteomes" id="UP000031838"/>
    </source>
</evidence>
<dbReference type="Pfam" id="PF03969">
    <property type="entry name" value="AFG1_ATPase"/>
    <property type="match status" value="1"/>
</dbReference>
<gene>
    <name evidence="3" type="ORF">BGL_1c11760</name>
</gene>
<dbReference type="InterPro" id="IPR027417">
    <property type="entry name" value="P-loop_NTPase"/>
</dbReference>
<dbReference type="GO" id="GO:0005737">
    <property type="term" value="C:cytoplasm"/>
    <property type="evidence" value="ECO:0007669"/>
    <property type="project" value="TreeGrafter"/>
</dbReference>
<evidence type="ECO:0000256" key="2">
    <source>
        <dbReference type="ARBA" id="ARBA00022840"/>
    </source>
</evidence>